<evidence type="ECO:0000256" key="3">
    <source>
        <dbReference type="ARBA" id="ARBA00022833"/>
    </source>
</evidence>
<evidence type="ECO:0000313" key="6">
    <source>
        <dbReference type="Proteomes" id="UP000664991"/>
    </source>
</evidence>
<dbReference type="EMBL" id="JAEMGP010000005">
    <property type="protein sequence ID" value="KAG5209483.1"/>
    <property type="molecule type" value="Genomic_DNA"/>
</dbReference>
<comment type="caution">
    <text evidence="5">The sequence shown here is derived from an EMBL/GenBank/DDBJ whole genome shotgun (WGS) entry which is preliminary data.</text>
</comment>
<keyword evidence="1" id="KW-0479">Metal-binding</keyword>
<name>A0A836D3I9_SHEEP</name>
<dbReference type="GO" id="GO:0008270">
    <property type="term" value="F:zinc ion binding"/>
    <property type="evidence" value="ECO:0007669"/>
    <property type="project" value="UniProtKB-KW"/>
</dbReference>
<sequence length="169" mass="18104">MNMCEAESRNSTFATVGASSEDWVNPIECVPGQPYCGQTALSSAEAQLQGSVTQEDAEKEPSAAETKQQLSPYAAVGECRRENCACLQVLHSLHAAQRSQHIKSCIEAHEKDMELSFVVQHSKDMVCGICMEVVYKKARPSESASGSSSTAVSSVFASVGVLSNLRARS</sequence>
<reference evidence="5 6" key="1">
    <citation type="submission" date="2020-12" db="EMBL/GenBank/DDBJ databases">
        <title>De novo assembly of Tibetan sheep genome.</title>
        <authorList>
            <person name="Li X."/>
        </authorList>
    </citation>
    <scope>NUCLEOTIDE SEQUENCE [LARGE SCALE GENOMIC DNA]</scope>
    <source>
        <tissue evidence="5">Heart</tissue>
    </source>
</reference>
<dbReference type="PANTHER" id="PTHR11224:SF37">
    <property type="entry name" value="E3 UBIQUITIN-PROTEIN LIGASE MAKORIN-1"/>
    <property type="match status" value="1"/>
</dbReference>
<dbReference type="GO" id="GO:0061630">
    <property type="term" value="F:ubiquitin protein ligase activity"/>
    <property type="evidence" value="ECO:0007669"/>
    <property type="project" value="InterPro"/>
</dbReference>
<proteinExistence type="predicted"/>
<organism evidence="5 6">
    <name type="scientific">Ovis aries</name>
    <name type="common">Sheep</name>
    <dbReference type="NCBI Taxonomy" id="9940"/>
    <lineage>
        <taxon>Eukaryota</taxon>
        <taxon>Metazoa</taxon>
        <taxon>Chordata</taxon>
        <taxon>Craniata</taxon>
        <taxon>Vertebrata</taxon>
        <taxon>Euteleostomi</taxon>
        <taxon>Mammalia</taxon>
        <taxon>Eutheria</taxon>
        <taxon>Laurasiatheria</taxon>
        <taxon>Artiodactyla</taxon>
        <taxon>Ruminantia</taxon>
        <taxon>Pecora</taxon>
        <taxon>Bovidae</taxon>
        <taxon>Caprinae</taxon>
        <taxon>Ovis</taxon>
    </lineage>
</organism>
<dbReference type="Proteomes" id="UP000664991">
    <property type="component" value="Unassembled WGS sequence"/>
</dbReference>
<keyword evidence="3" id="KW-0862">Zinc</keyword>
<accession>A0A836D3I9</accession>
<evidence type="ECO:0000256" key="1">
    <source>
        <dbReference type="ARBA" id="ARBA00022723"/>
    </source>
</evidence>
<evidence type="ECO:0000256" key="4">
    <source>
        <dbReference type="SAM" id="MobiDB-lite"/>
    </source>
</evidence>
<feature type="region of interest" description="Disordered" evidence="4">
    <location>
        <begin position="47"/>
        <end position="69"/>
    </location>
</feature>
<evidence type="ECO:0000313" key="5">
    <source>
        <dbReference type="EMBL" id="KAG5209483.1"/>
    </source>
</evidence>
<dbReference type="PANTHER" id="PTHR11224">
    <property type="entry name" value="MAKORIN-RELATED"/>
    <property type="match status" value="1"/>
</dbReference>
<evidence type="ECO:0000256" key="2">
    <source>
        <dbReference type="ARBA" id="ARBA00022771"/>
    </source>
</evidence>
<protein>
    <submittedName>
        <fullName evidence="5">Uncharacterized protein</fullName>
    </submittedName>
</protein>
<dbReference type="InterPro" id="IPR045072">
    <property type="entry name" value="MKRN-like"/>
</dbReference>
<dbReference type="AlphaFoldDB" id="A0A836D3I9"/>
<dbReference type="GO" id="GO:0000209">
    <property type="term" value="P:protein polyubiquitination"/>
    <property type="evidence" value="ECO:0007669"/>
    <property type="project" value="InterPro"/>
</dbReference>
<keyword evidence="2" id="KW-0863">Zinc-finger</keyword>
<gene>
    <name evidence="5" type="ORF">JEQ12_017048</name>
</gene>